<dbReference type="Pfam" id="PF13770">
    <property type="entry name" value="DUF4169"/>
    <property type="match status" value="1"/>
</dbReference>
<dbReference type="EMBL" id="QFPX01000008">
    <property type="protein sequence ID" value="PZQ54700.1"/>
    <property type="molecule type" value="Genomic_DNA"/>
</dbReference>
<dbReference type="AlphaFoldDB" id="A0A2W5QTD5"/>
<sequence length="61" mass="6872">MAEIINLRMARKAKARDTAKRQAEASRARHGQTRAERGAAEAEQLRLDRIVDGAKRKQAED</sequence>
<protein>
    <submittedName>
        <fullName evidence="2">DUF4169 domain-containing protein</fullName>
    </submittedName>
</protein>
<evidence type="ECO:0000256" key="1">
    <source>
        <dbReference type="SAM" id="MobiDB-lite"/>
    </source>
</evidence>
<reference evidence="2 3" key="1">
    <citation type="submission" date="2017-08" db="EMBL/GenBank/DDBJ databases">
        <title>Infants hospitalized years apart are colonized by the same room-sourced microbial strains.</title>
        <authorList>
            <person name="Brooks B."/>
            <person name="Olm M.R."/>
            <person name="Firek B.A."/>
            <person name="Baker R."/>
            <person name="Thomas B.C."/>
            <person name="Morowitz M.J."/>
            <person name="Banfield J.F."/>
        </authorList>
    </citation>
    <scope>NUCLEOTIDE SEQUENCE [LARGE SCALE GENOMIC DNA]</scope>
    <source>
        <strain evidence="2">S2_005_002_R2_33</strain>
    </source>
</reference>
<proteinExistence type="predicted"/>
<organism evidence="2 3">
    <name type="scientific">Novosphingobium pentaromativorans</name>
    <dbReference type="NCBI Taxonomy" id="205844"/>
    <lineage>
        <taxon>Bacteria</taxon>
        <taxon>Pseudomonadati</taxon>
        <taxon>Pseudomonadota</taxon>
        <taxon>Alphaproteobacteria</taxon>
        <taxon>Sphingomonadales</taxon>
        <taxon>Sphingomonadaceae</taxon>
        <taxon>Novosphingobium</taxon>
    </lineage>
</organism>
<gene>
    <name evidence="2" type="ORF">DI555_11770</name>
</gene>
<dbReference type="InterPro" id="IPR025227">
    <property type="entry name" value="DUF4169"/>
</dbReference>
<dbReference type="Proteomes" id="UP000249082">
    <property type="component" value="Unassembled WGS sequence"/>
</dbReference>
<feature type="region of interest" description="Disordered" evidence="1">
    <location>
        <begin position="1"/>
        <end position="44"/>
    </location>
</feature>
<comment type="caution">
    <text evidence="2">The sequence shown here is derived from an EMBL/GenBank/DDBJ whole genome shotgun (WGS) entry which is preliminary data.</text>
</comment>
<evidence type="ECO:0000313" key="2">
    <source>
        <dbReference type="EMBL" id="PZQ54700.1"/>
    </source>
</evidence>
<accession>A0A2W5QTD5</accession>
<name>A0A2W5QTD5_9SPHN</name>
<feature type="compositionally biased region" description="Basic and acidic residues" evidence="1">
    <location>
        <begin position="15"/>
        <end position="44"/>
    </location>
</feature>
<evidence type="ECO:0000313" key="3">
    <source>
        <dbReference type="Proteomes" id="UP000249082"/>
    </source>
</evidence>